<evidence type="ECO:0000256" key="1">
    <source>
        <dbReference type="ARBA" id="ARBA00004123"/>
    </source>
</evidence>
<organism evidence="5 6">
    <name type="scientific">Romanomermis culicivorax</name>
    <name type="common">Nematode worm</name>
    <dbReference type="NCBI Taxonomy" id="13658"/>
    <lineage>
        <taxon>Eukaryota</taxon>
        <taxon>Metazoa</taxon>
        <taxon>Ecdysozoa</taxon>
        <taxon>Nematoda</taxon>
        <taxon>Enoplea</taxon>
        <taxon>Dorylaimia</taxon>
        <taxon>Mermithida</taxon>
        <taxon>Mermithoidea</taxon>
        <taxon>Mermithidae</taxon>
        <taxon>Romanomermis</taxon>
    </lineage>
</organism>
<dbReference type="AlphaFoldDB" id="A0A915HPM6"/>
<dbReference type="GO" id="GO:0031491">
    <property type="term" value="F:nucleosome binding"/>
    <property type="evidence" value="ECO:0007669"/>
    <property type="project" value="TreeGrafter"/>
</dbReference>
<feature type="region of interest" description="Disordered" evidence="3">
    <location>
        <begin position="41"/>
        <end position="72"/>
    </location>
</feature>
<dbReference type="GO" id="GO:0045893">
    <property type="term" value="P:positive regulation of DNA-templated transcription"/>
    <property type="evidence" value="ECO:0007669"/>
    <property type="project" value="TreeGrafter"/>
</dbReference>
<feature type="region of interest" description="Disordered" evidence="3">
    <location>
        <begin position="1"/>
        <end position="27"/>
    </location>
</feature>
<reference evidence="6" key="1">
    <citation type="submission" date="2022-11" db="UniProtKB">
        <authorList>
            <consortium name="WormBaseParasite"/>
        </authorList>
    </citation>
    <scope>IDENTIFICATION</scope>
</reference>
<keyword evidence="2" id="KW-0539">Nucleus</keyword>
<proteinExistence type="predicted"/>
<feature type="compositionally biased region" description="Acidic residues" evidence="3">
    <location>
        <begin position="10"/>
        <end position="27"/>
    </location>
</feature>
<sequence>DIQDRAASPIEEENLAVADEVQENGDDPCDRLCVFLSEMSKRKRQRCRETPDDDVAPSTKRSKEYWENDRKDERSMRQSAWRMFGVNENGRTARRPLEVCSTILGILRALVYIPDNENLMVNKNVAPSVKLVKILTQILTLGAECLDADQKPIPPDQRPKKWPPTDVEEVETPAAVQDTPVRLDDPLFFYDDLLRLCDDTLVILCHLASCLDFYDYPEPVVERLFSLLIRWTLFKTSGQSDLVGGVFSLPVLTTANLNEVSGAGVVGQSYFSTPPNRCALEVLCKLTVFERNVDLLLATPPRENIERFMRKLVALLAPGPALILGVPHNDPILREMALVIVASMCQASPEACRFFALETAMIERLATFLEQANSDMLRVAQTHSLQTLRDNPEIIGTSVGMLRRAAKALLCTSKSDLTAECKLKFKPHLSKFITITMSQLMDSRVGHTVAEILYELQQEAAVS</sequence>
<accession>A0A915HPM6</accession>
<evidence type="ECO:0000313" key="6">
    <source>
        <dbReference type="WBParaSite" id="nRc.2.0.1.t03456-RA"/>
    </source>
</evidence>
<dbReference type="WBParaSite" id="nRc.2.0.1.t03456-RA">
    <property type="protein sequence ID" value="nRc.2.0.1.t03456-RA"/>
    <property type="gene ID" value="nRc.2.0.1.g03456"/>
</dbReference>
<dbReference type="InterPro" id="IPR021906">
    <property type="entry name" value="BAF250/Osa"/>
</dbReference>
<feature type="compositionally biased region" description="Basic and acidic residues" evidence="3">
    <location>
        <begin position="61"/>
        <end position="72"/>
    </location>
</feature>
<evidence type="ECO:0000259" key="4">
    <source>
        <dbReference type="Pfam" id="PF12031"/>
    </source>
</evidence>
<dbReference type="GO" id="GO:0016514">
    <property type="term" value="C:SWI/SNF complex"/>
    <property type="evidence" value="ECO:0007669"/>
    <property type="project" value="InterPro"/>
</dbReference>
<dbReference type="PANTHER" id="PTHR12656:SF5">
    <property type="entry name" value="TRITHORAX GROUP PROTEIN OSA"/>
    <property type="match status" value="1"/>
</dbReference>
<dbReference type="OMA" id="FITITMS"/>
<evidence type="ECO:0000256" key="3">
    <source>
        <dbReference type="SAM" id="MobiDB-lite"/>
    </source>
</evidence>
<dbReference type="InterPro" id="IPR033388">
    <property type="entry name" value="BAF250_C"/>
</dbReference>
<dbReference type="GO" id="GO:0035060">
    <property type="term" value="C:brahma complex"/>
    <property type="evidence" value="ECO:0007669"/>
    <property type="project" value="InterPro"/>
</dbReference>
<name>A0A915HPM6_ROMCU</name>
<dbReference type="Proteomes" id="UP000887565">
    <property type="component" value="Unplaced"/>
</dbReference>
<dbReference type="GO" id="GO:0071565">
    <property type="term" value="C:nBAF complex"/>
    <property type="evidence" value="ECO:0007669"/>
    <property type="project" value="TreeGrafter"/>
</dbReference>
<comment type="subcellular location">
    <subcellularLocation>
        <location evidence="1">Nucleus</location>
    </subcellularLocation>
</comment>
<keyword evidence="5" id="KW-1185">Reference proteome</keyword>
<dbReference type="Pfam" id="PF12031">
    <property type="entry name" value="BAF250_C"/>
    <property type="match status" value="1"/>
</dbReference>
<feature type="domain" description="SWI/SNF-like complex subunit BAF250 C-terminal" evidence="4">
    <location>
        <begin position="100"/>
        <end position="402"/>
    </location>
</feature>
<dbReference type="PANTHER" id="PTHR12656">
    <property type="entry name" value="BRG-1 ASSOCIATED FACTOR 250 BAF250"/>
    <property type="match status" value="1"/>
</dbReference>
<dbReference type="GO" id="GO:0006338">
    <property type="term" value="P:chromatin remodeling"/>
    <property type="evidence" value="ECO:0007669"/>
    <property type="project" value="InterPro"/>
</dbReference>
<dbReference type="GO" id="GO:0006357">
    <property type="term" value="P:regulation of transcription by RNA polymerase II"/>
    <property type="evidence" value="ECO:0007669"/>
    <property type="project" value="TreeGrafter"/>
</dbReference>
<dbReference type="GO" id="GO:0005654">
    <property type="term" value="C:nucleoplasm"/>
    <property type="evidence" value="ECO:0007669"/>
    <property type="project" value="TreeGrafter"/>
</dbReference>
<evidence type="ECO:0000313" key="5">
    <source>
        <dbReference type="Proteomes" id="UP000887565"/>
    </source>
</evidence>
<protein>
    <submittedName>
        <fullName evidence="6">SWI/SNF-like complex subunit BAF250 C-terminal domain-containing protein</fullName>
    </submittedName>
</protein>
<evidence type="ECO:0000256" key="2">
    <source>
        <dbReference type="ARBA" id="ARBA00023242"/>
    </source>
</evidence>